<accession>A0A250VP61</accession>
<keyword evidence="4" id="KW-1185">Reference proteome</keyword>
<dbReference type="EMBL" id="BDQI01000021">
    <property type="protein sequence ID" value="GAX55869.1"/>
    <property type="molecule type" value="Genomic_DNA"/>
</dbReference>
<dbReference type="AlphaFoldDB" id="A0A250VP61"/>
<organism evidence="3 4">
    <name type="scientific">Streptomyces olivochromogenes</name>
    <dbReference type="NCBI Taxonomy" id="1963"/>
    <lineage>
        <taxon>Bacteria</taxon>
        <taxon>Bacillati</taxon>
        <taxon>Actinomycetota</taxon>
        <taxon>Actinomycetes</taxon>
        <taxon>Kitasatosporales</taxon>
        <taxon>Streptomycetaceae</taxon>
        <taxon>Streptomyces</taxon>
    </lineage>
</organism>
<sequence>MLDRHHDGHHDGHYDVRGSGPLLLVIPGGAGHPMGLEGAVARLSERFTVVTYDPLGLSRGPLDGPVGDQRVEAWSDRAHQLLDSLLSDGESACVFGSSSGGIVALDLLARYPERLRRVVAHEPPSIGVLPDSARQHAMIMEVYEIHRSEGVVAAMARLSAGLEGRSWESHPRPVSAAADGGASTRSGQNVPDSRETQNTPMDIFLGHVLRPFTSHALDLAALKGLSSRLTLGAGSDSRGQLPFRTAALLAELSGSDFVEFPGGHLGVLQHPVAFADRLAEAL</sequence>
<protein>
    <submittedName>
        <fullName evidence="3">Putative hydrolase YraK</fullName>
        <ecNumber evidence="3">3.-.-.-</ecNumber>
    </submittedName>
</protein>
<dbReference type="InterPro" id="IPR050471">
    <property type="entry name" value="AB_hydrolase"/>
</dbReference>
<dbReference type="Proteomes" id="UP000217446">
    <property type="component" value="Unassembled WGS sequence"/>
</dbReference>
<feature type="domain" description="AB hydrolase-1" evidence="2">
    <location>
        <begin position="23"/>
        <end position="276"/>
    </location>
</feature>
<dbReference type="PANTHER" id="PTHR43433:SF5">
    <property type="entry name" value="AB HYDROLASE-1 DOMAIN-CONTAINING PROTEIN"/>
    <property type="match status" value="1"/>
</dbReference>
<feature type="compositionally biased region" description="Polar residues" evidence="1">
    <location>
        <begin position="183"/>
        <end position="197"/>
    </location>
</feature>
<keyword evidence="3" id="KW-0378">Hydrolase</keyword>
<feature type="region of interest" description="Disordered" evidence="1">
    <location>
        <begin position="165"/>
        <end position="197"/>
    </location>
</feature>
<dbReference type="STRING" id="1963.AQJ27_30970"/>
<dbReference type="InterPro" id="IPR029058">
    <property type="entry name" value="AB_hydrolase_fold"/>
</dbReference>
<dbReference type="Gene3D" id="3.40.50.1820">
    <property type="entry name" value="alpha/beta hydrolase"/>
    <property type="match status" value="1"/>
</dbReference>
<dbReference type="RefSeq" id="WP_067375740.1">
    <property type="nucleotide sequence ID" value="NZ_BDQI01000021.1"/>
</dbReference>
<name>A0A250VP61_STROL</name>
<dbReference type="InterPro" id="IPR000073">
    <property type="entry name" value="AB_hydrolase_1"/>
</dbReference>
<gene>
    <name evidence="3" type="primary">yraK</name>
    <name evidence="3" type="ORF">SO3561_07432</name>
</gene>
<evidence type="ECO:0000256" key="1">
    <source>
        <dbReference type="SAM" id="MobiDB-lite"/>
    </source>
</evidence>
<comment type="caution">
    <text evidence="3">The sequence shown here is derived from an EMBL/GenBank/DDBJ whole genome shotgun (WGS) entry which is preliminary data.</text>
</comment>
<evidence type="ECO:0000259" key="2">
    <source>
        <dbReference type="Pfam" id="PF12697"/>
    </source>
</evidence>
<dbReference type="EC" id="3.-.-.-" evidence="3"/>
<dbReference type="GO" id="GO:0004806">
    <property type="term" value="F:triacylglycerol lipase activity"/>
    <property type="evidence" value="ECO:0007669"/>
    <property type="project" value="TreeGrafter"/>
</dbReference>
<reference evidence="4" key="1">
    <citation type="submission" date="2017-05" db="EMBL/GenBank/DDBJ databases">
        <title>Streptomyces olivochromogenes NBRC 3561 whole genome shotgun sequence.</title>
        <authorList>
            <person name="Dohra H."/>
            <person name="Kodani S."/>
        </authorList>
    </citation>
    <scope>NUCLEOTIDE SEQUENCE [LARGE SCALE GENOMIC DNA]</scope>
    <source>
        <strain evidence="4">NBRC 3561</strain>
    </source>
</reference>
<evidence type="ECO:0000313" key="4">
    <source>
        <dbReference type="Proteomes" id="UP000217446"/>
    </source>
</evidence>
<proteinExistence type="predicted"/>
<dbReference type="GO" id="GO:0046503">
    <property type="term" value="P:glycerolipid catabolic process"/>
    <property type="evidence" value="ECO:0007669"/>
    <property type="project" value="TreeGrafter"/>
</dbReference>
<dbReference type="Pfam" id="PF12697">
    <property type="entry name" value="Abhydrolase_6"/>
    <property type="match status" value="1"/>
</dbReference>
<evidence type="ECO:0000313" key="3">
    <source>
        <dbReference type="EMBL" id="GAX55869.1"/>
    </source>
</evidence>
<dbReference type="PANTHER" id="PTHR43433">
    <property type="entry name" value="HYDROLASE, ALPHA/BETA FOLD FAMILY PROTEIN"/>
    <property type="match status" value="1"/>
</dbReference>
<dbReference type="SUPFAM" id="SSF53474">
    <property type="entry name" value="alpha/beta-Hydrolases"/>
    <property type="match status" value="1"/>
</dbReference>